<comment type="caution">
    <text evidence="1">The sequence shown here is derived from an EMBL/GenBank/DDBJ whole genome shotgun (WGS) entry which is preliminary data.</text>
</comment>
<sequence length="74" mass="8582">MIAQHKNILVDYNSIKLKQTKALNMYSETWLQQQSCLSTASKNMNTMSDNTSTKEPIHDTIKTKKEYLTAQMRN</sequence>
<proteinExistence type="predicted"/>
<gene>
    <name evidence="1" type="ORF">GMARGA_LOCUS10739</name>
</gene>
<name>A0ABN7UU78_GIGMA</name>
<reference evidence="1 2" key="1">
    <citation type="submission" date="2021-06" db="EMBL/GenBank/DDBJ databases">
        <authorList>
            <person name="Kallberg Y."/>
            <person name="Tangrot J."/>
            <person name="Rosling A."/>
        </authorList>
    </citation>
    <scope>NUCLEOTIDE SEQUENCE [LARGE SCALE GENOMIC DNA]</scope>
    <source>
        <strain evidence="1 2">120-4 pot B 10/14</strain>
    </source>
</reference>
<accession>A0ABN7UU78</accession>
<evidence type="ECO:0000313" key="1">
    <source>
        <dbReference type="EMBL" id="CAG8676836.1"/>
    </source>
</evidence>
<dbReference type="Proteomes" id="UP000789901">
    <property type="component" value="Unassembled WGS sequence"/>
</dbReference>
<dbReference type="EMBL" id="CAJVQB010006081">
    <property type="protein sequence ID" value="CAG8676836.1"/>
    <property type="molecule type" value="Genomic_DNA"/>
</dbReference>
<keyword evidence="2" id="KW-1185">Reference proteome</keyword>
<protein>
    <submittedName>
        <fullName evidence="1">20683_t:CDS:1</fullName>
    </submittedName>
</protein>
<organism evidence="1 2">
    <name type="scientific">Gigaspora margarita</name>
    <dbReference type="NCBI Taxonomy" id="4874"/>
    <lineage>
        <taxon>Eukaryota</taxon>
        <taxon>Fungi</taxon>
        <taxon>Fungi incertae sedis</taxon>
        <taxon>Mucoromycota</taxon>
        <taxon>Glomeromycotina</taxon>
        <taxon>Glomeromycetes</taxon>
        <taxon>Diversisporales</taxon>
        <taxon>Gigasporaceae</taxon>
        <taxon>Gigaspora</taxon>
    </lineage>
</organism>
<evidence type="ECO:0000313" key="2">
    <source>
        <dbReference type="Proteomes" id="UP000789901"/>
    </source>
</evidence>